<keyword evidence="2" id="KW-0472">Membrane</keyword>
<sequence>MDFFNAIIMLLFVRGYQIAYNNLNTKIINKIENKDYREIDNEKMYLRVKLSFDNINNLLKGDILREFFNFDISEEDKRIIVFCGDKTIKKIVEEFEEKLNREFKKIRADYIILIYGLQYYTIFLFQEIVNFMYQINILRKGIISSSCVLYEYIIEDKSEWNLMLQNVFDPMYNDGSRSQNIPLTYRKKEGTFYIYLCINLHNVYYLFEIDVEEIYQEALNSWAHIIPKKNNEMDKINDYTHKLYKNVNIDNLDAYPHTYYEICTIDVIKFNNVNIKIEIADDKIYFVHKNDIYCNILNWNYSFFRYNDNTKNKWILQFEEIFKRISKIYEKKERCIGIDMFFRLIEYEDKVIFFIERILYDKGSPLYVLLMHLMLFKGIINKIELNDLLNENEIHEIKKNQFCSTLKKELSKYRWDSTSFTIVICLFIQAENYINKNNIKENTALQLLYRLGALINLKANEDSIFKNFKSLLPIRENKIDLIKIHEEIVLHHLDDIIDFQKNVREKILKIATLFTGHENNKYEIYEYNLYTKTDDVIHALNLDANKVEINNEIINKKLFKNTRERKTLEEIKNLLQKINEKCLNEELNKIKHEILNKKIENIYDDEVWQNFEDELIGRGDTIIDKIFNYKNLKHEISEKYDAYTNKEYKFSEKKKFYHILKKNNFWIEEYKTVEKEKLHYYIRQNLSKKIIHDRQWCLIDVLVFYFDIEIINDSVMRKGCEGKIKDILKVMNQEDVFEAIKVMSGINLHDCLVDTMKNK</sequence>
<dbReference type="Proteomes" id="UP001334084">
    <property type="component" value="Chromosome 11"/>
</dbReference>
<keyword evidence="4" id="KW-1185">Reference proteome</keyword>
<proteinExistence type="predicted"/>
<organism evidence="3 4">
    <name type="scientific">Vairimorpha necatrix</name>
    <dbReference type="NCBI Taxonomy" id="6039"/>
    <lineage>
        <taxon>Eukaryota</taxon>
        <taxon>Fungi</taxon>
        <taxon>Fungi incertae sedis</taxon>
        <taxon>Microsporidia</taxon>
        <taxon>Nosematidae</taxon>
        <taxon>Vairimorpha</taxon>
    </lineage>
</organism>
<evidence type="ECO:0000313" key="3">
    <source>
        <dbReference type="EMBL" id="WUR04880.1"/>
    </source>
</evidence>
<protein>
    <submittedName>
        <fullName evidence="3">Uncharacterized protein</fullName>
    </submittedName>
</protein>
<dbReference type="KEGG" id="vnx:VNE69_11049"/>
<accession>A0AAX4JFX8</accession>
<keyword evidence="1" id="KW-0175">Coiled coil</keyword>
<reference evidence="3" key="1">
    <citation type="journal article" date="2024" name="BMC Genomics">
        <title>Functional annotation of a divergent genome using sequence and structure-based similarity.</title>
        <authorList>
            <person name="Svedberg D."/>
            <person name="Winiger R.R."/>
            <person name="Berg A."/>
            <person name="Sharma H."/>
            <person name="Tellgren-Roth C."/>
            <person name="Debrunner-Vossbrinck B.A."/>
            <person name="Vossbrinck C.R."/>
            <person name="Barandun J."/>
        </authorList>
    </citation>
    <scope>NUCLEOTIDE SEQUENCE</scope>
    <source>
        <strain evidence="3">Illinois isolate</strain>
    </source>
</reference>
<dbReference type="EMBL" id="CP142736">
    <property type="protein sequence ID" value="WUR04880.1"/>
    <property type="molecule type" value="Genomic_DNA"/>
</dbReference>
<keyword evidence="2" id="KW-1133">Transmembrane helix</keyword>
<feature type="coiled-coil region" evidence="1">
    <location>
        <begin position="561"/>
        <end position="588"/>
    </location>
</feature>
<dbReference type="RefSeq" id="XP_065331025.1">
    <property type="nucleotide sequence ID" value="XM_065474953.1"/>
</dbReference>
<keyword evidence="2" id="KW-0812">Transmembrane</keyword>
<gene>
    <name evidence="3" type="ORF">VNE69_11049</name>
</gene>
<feature type="transmembrane region" description="Helical" evidence="2">
    <location>
        <begin position="110"/>
        <end position="133"/>
    </location>
</feature>
<dbReference type="GeneID" id="90542723"/>
<dbReference type="AlphaFoldDB" id="A0AAX4JFX8"/>
<evidence type="ECO:0000256" key="1">
    <source>
        <dbReference type="SAM" id="Coils"/>
    </source>
</evidence>
<evidence type="ECO:0000256" key="2">
    <source>
        <dbReference type="SAM" id="Phobius"/>
    </source>
</evidence>
<name>A0AAX4JFX8_9MICR</name>
<evidence type="ECO:0000313" key="4">
    <source>
        <dbReference type="Proteomes" id="UP001334084"/>
    </source>
</evidence>